<comment type="caution">
    <text evidence="2">The sequence shown here is derived from an EMBL/GenBank/DDBJ whole genome shotgun (WGS) entry which is preliminary data.</text>
</comment>
<dbReference type="Proteomes" id="UP000800235">
    <property type="component" value="Unassembled WGS sequence"/>
</dbReference>
<proteinExistence type="predicted"/>
<evidence type="ECO:0000313" key="3">
    <source>
        <dbReference type="Proteomes" id="UP000800235"/>
    </source>
</evidence>
<dbReference type="PANTHER" id="PTHR38790">
    <property type="entry name" value="2EXR DOMAIN-CONTAINING PROTEIN-RELATED"/>
    <property type="match status" value="1"/>
</dbReference>
<evidence type="ECO:0000313" key="2">
    <source>
        <dbReference type="EMBL" id="KAF2428782.1"/>
    </source>
</evidence>
<organism evidence="2 3">
    <name type="scientific">Tothia fuscella</name>
    <dbReference type="NCBI Taxonomy" id="1048955"/>
    <lineage>
        <taxon>Eukaryota</taxon>
        <taxon>Fungi</taxon>
        <taxon>Dikarya</taxon>
        <taxon>Ascomycota</taxon>
        <taxon>Pezizomycotina</taxon>
        <taxon>Dothideomycetes</taxon>
        <taxon>Pleosporomycetidae</taxon>
        <taxon>Venturiales</taxon>
        <taxon>Cylindrosympodiaceae</taxon>
        <taxon>Tothia</taxon>
    </lineage>
</organism>
<protein>
    <submittedName>
        <fullName evidence="2">Uncharacterized protein</fullName>
    </submittedName>
</protein>
<feature type="compositionally biased region" description="Basic residues" evidence="1">
    <location>
        <begin position="1"/>
        <end position="10"/>
    </location>
</feature>
<name>A0A9P4TXF3_9PEZI</name>
<dbReference type="EMBL" id="MU007053">
    <property type="protein sequence ID" value="KAF2428782.1"/>
    <property type="molecule type" value="Genomic_DNA"/>
</dbReference>
<gene>
    <name evidence="2" type="ORF">EJ08DRAFT_662370</name>
</gene>
<dbReference type="AlphaFoldDB" id="A0A9P4TXF3"/>
<keyword evidence="3" id="KW-1185">Reference proteome</keyword>
<feature type="region of interest" description="Disordered" evidence="1">
    <location>
        <begin position="89"/>
        <end position="113"/>
    </location>
</feature>
<reference evidence="2" key="1">
    <citation type="journal article" date="2020" name="Stud. Mycol.">
        <title>101 Dothideomycetes genomes: a test case for predicting lifestyles and emergence of pathogens.</title>
        <authorList>
            <person name="Haridas S."/>
            <person name="Albert R."/>
            <person name="Binder M."/>
            <person name="Bloem J."/>
            <person name="Labutti K."/>
            <person name="Salamov A."/>
            <person name="Andreopoulos B."/>
            <person name="Baker S."/>
            <person name="Barry K."/>
            <person name="Bills G."/>
            <person name="Bluhm B."/>
            <person name="Cannon C."/>
            <person name="Castanera R."/>
            <person name="Culley D."/>
            <person name="Daum C."/>
            <person name="Ezra D."/>
            <person name="Gonzalez J."/>
            <person name="Henrissat B."/>
            <person name="Kuo A."/>
            <person name="Liang C."/>
            <person name="Lipzen A."/>
            <person name="Lutzoni F."/>
            <person name="Magnuson J."/>
            <person name="Mondo S."/>
            <person name="Nolan M."/>
            <person name="Ohm R."/>
            <person name="Pangilinan J."/>
            <person name="Park H.-J."/>
            <person name="Ramirez L."/>
            <person name="Alfaro M."/>
            <person name="Sun H."/>
            <person name="Tritt A."/>
            <person name="Yoshinaga Y."/>
            <person name="Zwiers L.-H."/>
            <person name="Turgeon B."/>
            <person name="Goodwin S."/>
            <person name="Spatafora J."/>
            <person name="Crous P."/>
            <person name="Grigoriev I."/>
        </authorList>
    </citation>
    <scope>NUCLEOTIDE SEQUENCE</scope>
    <source>
        <strain evidence="2">CBS 130266</strain>
    </source>
</reference>
<sequence>MPRPFPKRKRTQDQNPMADNLQAKLCKAKSTNNNTSKMKGPAPSPQSPSEKPTSLFLNLPRELRDMIYKECLKRVFPRPFIYECNMKSMSRNSKKRSHNEDVVNGSNPKKPKFISHGKINSTHANSSFTPAHNDPCTLISPFLTLPRELRDMIYDECFIPASITYHHPQRAQDTVPIYSTTIFYLCTQISLEARERLIHARVPLAAYHYRSTSSLRLRSFLEKKPQCHGVDTTQILDAEAKTLNDDRDEVLYHEECLRVAWLMPPSEDLHYGRLRLVRRGFIAAF</sequence>
<feature type="region of interest" description="Disordered" evidence="1">
    <location>
        <begin position="1"/>
        <end position="54"/>
    </location>
</feature>
<evidence type="ECO:0000256" key="1">
    <source>
        <dbReference type="SAM" id="MobiDB-lite"/>
    </source>
</evidence>
<accession>A0A9P4TXF3</accession>